<reference evidence="1 2" key="1">
    <citation type="submission" date="2011-01" db="EMBL/GenBank/DDBJ databases">
        <authorList>
            <person name="Muzny D."/>
            <person name="Qin X."/>
            <person name="Deng J."/>
            <person name="Jiang H."/>
            <person name="Liu Y."/>
            <person name="Qu J."/>
            <person name="Song X.-Z."/>
            <person name="Zhang L."/>
            <person name="Thornton R."/>
            <person name="Coyle M."/>
            <person name="Francisco L."/>
            <person name="Jackson L."/>
            <person name="Javaid M."/>
            <person name="Korchina V."/>
            <person name="Kovar C."/>
            <person name="Mata R."/>
            <person name="Mathew T."/>
            <person name="Ngo R."/>
            <person name="Nguyen L."/>
            <person name="Nguyen N."/>
            <person name="Okwuonu G."/>
            <person name="Ongeri F."/>
            <person name="Pham C."/>
            <person name="Simmons D."/>
            <person name="Wilczek-Boney K."/>
            <person name="Hale W."/>
            <person name="Jakkamsetti A."/>
            <person name="Pham P."/>
            <person name="Ruth R."/>
            <person name="San Lucas F."/>
            <person name="Warren J."/>
            <person name="Zhang J."/>
            <person name="Zhao Z."/>
            <person name="Zhou C."/>
            <person name="Zhu D."/>
            <person name="Lee S."/>
            <person name="Bess C."/>
            <person name="Blankenburg K."/>
            <person name="Forbes L."/>
            <person name="Fu Q."/>
            <person name="Gubbala S."/>
            <person name="Hirani K."/>
            <person name="Jayaseelan J.C."/>
            <person name="Lara F."/>
            <person name="Munidasa M."/>
            <person name="Palculict T."/>
            <person name="Patil S."/>
            <person name="Pu L.-L."/>
            <person name="Saada N."/>
            <person name="Tang L."/>
            <person name="Weissenberger G."/>
            <person name="Zhu Y."/>
            <person name="Hemphill L."/>
            <person name="Shang Y."/>
            <person name="Youmans B."/>
            <person name="Ayvaz T."/>
            <person name="Ross M."/>
            <person name="Santibanez J."/>
            <person name="Aqrawi P."/>
            <person name="Gross S."/>
            <person name="Joshi V."/>
            <person name="Fowler G."/>
            <person name="Nazareth L."/>
            <person name="Reid J."/>
            <person name="Worley K."/>
            <person name="Petrosino J."/>
            <person name="Highlander S."/>
            <person name="Gibbs R."/>
        </authorList>
    </citation>
    <scope>NUCLEOTIDE SEQUENCE [LARGE SCALE GENOMIC DNA]</scope>
    <source>
        <strain evidence="1 2">ATCC 33394</strain>
    </source>
</reference>
<dbReference type="HOGENOM" id="CLU_1576415_0_0_4"/>
<dbReference type="InterPro" id="IPR046560">
    <property type="entry name" value="DUF6714"/>
</dbReference>
<dbReference type="STRING" id="888741.HMPREF9098_1388"/>
<evidence type="ECO:0000313" key="1">
    <source>
        <dbReference type="EMBL" id="EGC17133.1"/>
    </source>
</evidence>
<dbReference type="RefSeq" id="WP_003782991.1">
    <property type="nucleotide sequence ID" value="NZ_GL870929.1"/>
</dbReference>
<protein>
    <submittedName>
        <fullName evidence="1">Uncharacterized protein</fullName>
    </submittedName>
</protein>
<name>F0EZV4_9NEIS</name>
<sequence>MKNKTKLALRQNRTAAIVQQAKTGAAQWGEEHETLALQITAAFFDTELGDGIGFYEANAIDDYMPYEERYAARQQDERVLWERNLAAPKRVSCGNGYTAAFSPSSALSFMDGAGRRFALPCYMLWALQDNPMDSDALMSHLQDSGFYEGLNLNAEEQAALYAFIRLMRQ</sequence>
<accession>F0EZV4</accession>
<dbReference type="EMBL" id="AEWV01000022">
    <property type="protein sequence ID" value="EGC17133.1"/>
    <property type="molecule type" value="Genomic_DNA"/>
</dbReference>
<dbReference type="Proteomes" id="UP000004088">
    <property type="component" value="Unassembled WGS sequence"/>
</dbReference>
<dbReference type="Pfam" id="PF20461">
    <property type="entry name" value="DUF6714"/>
    <property type="match status" value="1"/>
</dbReference>
<organism evidence="1 2">
    <name type="scientific">Kingella denitrificans ATCC 33394</name>
    <dbReference type="NCBI Taxonomy" id="888741"/>
    <lineage>
        <taxon>Bacteria</taxon>
        <taxon>Pseudomonadati</taxon>
        <taxon>Pseudomonadota</taxon>
        <taxon>Betaproteobacteria</taxon>
        <taxon>Neisseriales</taxon>
        <taxon>Neisseriaceae</taxon>
        <taxon>Kingella</taxon>
    </lineage>
</organism>
<comment type="caution">
    <text evidence="1">The sequence shown here is derived from an EMBL/GenBank/DDBJ whole genome shotgun (WGS) entry which is preliminary data.</text>
</comment>
<proteinExistence type="predicted"/>
<keyword evidence="2" id="KW-1185">Reference proteome</keyword>
<dbReference type="AlphaFoldDB" id="F0EZV4"/>
<evidence type="ECO:0000313" key="2">
    <source>
        <dbReference type="Proteomes" id="UP000004088"/>
    </source>
</evidence>
<gene>
    <name evidence="1" type="ORF">HMPREF9098_1388</name>
</gene>